<evidence type="ECO:0000313" key="5">
    <source>
        <dbReference type="Proteomes" id="UP001314169"/>
    </source>
</evidence>
<feature type="compositionally biased region" description="Acidic residues" evidence="3">
    <location>
        <begin position="355"/>
        <end position="364"/>
    </location>
</feature>
<protein>
    <recommendedName>
        <fullName evidence="6">Protein phosphatase inhibitor 2</fullName>
    </recommendedName>
</protein>
<comment type="similarity">
    <text evidence="1">Belongs to the protein phosphatase inhibitor 2 family.</text>
</comment>
<dbReference type="Pfam" id="PF04979">
    <property type="entry name" value="IPP-2"/>
    <property type="match status" value="1"/>
</dbReference>
<feature type="compositionally biased region" description="Basic and acidic residues" evidence="3">
    <location>
        <begin position="144"/>
        <end position="154"/>
    </location>
</feature>
<feature type="region of interest" description="Disordered" evidence="3">
    <location>
        <begin position="168"/>
        <end position="402"/>
    </location>
</feature>
<dbReference type="PANTHER" id="PTHR12398:SF8">
    <property type="entry name" value="RIKEN CDNA 2810408A11 GENE"/>
    <property type="match status" value="1"/>
</dbReference>
<dbReference type="PANTHER" id="PTHR12398">
    <property type="entry name" value="PROTEIN PHOSPHATASE INHIBITOR"/>
    <property type="match status" value="1"/>
</dbReference>
<dbReference type="EMBL" id="OY882873">
    <property type="protein sequence ID" value="CAK6437734.1"/>
    <property type="molecule type" value="Genomic_DNA"/>
</dbReference>
<accession>A0ABN9ZHD8</accession>
<organism evidence="4 5">
    <name type="scientific">Pipistrellus nathusii</name>
    <name type="common">Nathusius' pipistrelle</name>
    <dbReference type="NCBI Taxonomy" id="59473"/>
    <lineage>
        <taxon>Eukaryota</taxon>
        <taxon>Metazoa</taxon>
        <taxon>Chordata</taxon>
        <taxon>Craniata</taxon>
        <taxon>Vertebrata</taxon>
        <taxon>Euteleostomi</taxon>
        <taxon>Mammalia</taxon>
        <taxon>Eutheria</taxon>
        <taxon>Laurasiatheria</taxon>
        <taxon>Chiroptera</taxon>
        <taxon>Yangochiroptera</taxon>
        <taxon>Vespertilionidae</taxon>
        <taxon>Pipistrellus</taxon>
    </lineage>
</organism>
<evidence type="ECO:0000256" key="1">
    <source>
        <dbReference type="ARBA" id="ARBA00005472"/>
    </source>
</evidence>
<evidence type="ECO:0008006" key="6">
    <source>
        <dbReference type="Google" id="ProtNLM"/>
    </source>
</evidence>
<reference evidence="4" key="1">
    <citation type="submission" date="2023-12" db="EMBL/GenBank/DDBJ databases">
        <authorList>
            <person name="Brown T."/>
        </authorList>
    </citation>
    <scope>NUCLEOTIDE SEQUENCE</scope>
</reference>
<feature type="compositionally biased region" description="Polar residues" evidence="3">
    <location>
        <begin position="220"/>
        <end position="230"/>
    </location>
</feature>
<evidence type="ECO:0000313" key="4">
    <source>
        <dbReference type="EMBL" id="CAK6437734.1"/>
    </source>
</evidence>
<feature type="compositionally biased region" description="Polar residues" evidence="3">
    <location>
        <begin position="313"/>
        <end position="322"/>
    </location>
</feature>
<feature type="compositionally biased region" description="Basic and acidic residues" evidence="3">
    <location>
        <begin position="384"/>
        <end position="402"/>
    </location>
</feature>
<feature type="compositionally biased region" description="Low complexity" evidence="3">
    <location>
        <begin position="98"/>
        <end position="116"/>
    </location>
</feature>
<feature type="compositionally biased region" description="Polar residues" evidence="3">
    <location>
        <begin position="365"/>
        <end position="382"/>
    </location>
</feature>
<keyword evidence="5" id="KW-1185">Reference proteome</keyword>
<proteinExistence type="inferred from homology"/>
<gene>
    <name evidence="4" type="ORF">MPIPNATIZW_LOCUS6040</name>
</gene>
<dbReference type="InterPro" id="IPR007062">
    <property type="entry name" value="PPI-2"/>
</dbReference>
<keyword evidence="2" id="KW-0650">Protein phosphatase inhibitor</keyword>
<evidence type="ECO:0000256" key="3">
    <source>
        <dbReference type="SAM" id="MobiDB-lite"/>
    </source>
</evidence>
<feature type="compositionally biased region" description="Low complexity" evidence="3">
    <location>
        <begin position="258"/>
        <end position="273"/>
    </location>
</feature>
<feature type="compositionally biased region" description="Polar residues" evidence="3">
    <location>
        <begin position="131"/>
        <end position="143"/>
    </location>
</feature>
<feature type="compositionally biased region" description="Basic and acidic residues" evidence="3">
    <location>
        <begin position="327"/>
        <end position="341"/>
    </location>
</feature>
<sequence>MEKQESGGAAGSLSQEPPGGAAREVPGGSAWMEAGSGLPSGVVWSQGSCHSGVVTRSPDSFRHSGVVAAHGSRPNQHPGEVVGHTGTYPGRSNPPVPGTCASGTSDSGCSSRSGSTLHPHKPSEDRPHSILKTSNPTLMQKSPSAEKKKSQRWDEMNIMTTYHPADKDYGFMKVDEPSTPFHRPQDGDEPSYPVSPEALAERLAAMDNFYPKVLQHPDNRSSGPSDNFSKTHAGGFEKHRKAHYDEGKFLSAQKKQPSKSNGGSESLGSGSRGVMLGPESRPVEGGQARGLAGGVKDETGLVTRNHIRETEDSSTFRNQSPASAKIMPDKEADVQRKEYHSKGRYLRCWPRPELQEDSEDEQPDNDSSSRLSWASENSTGTEVRSLDHRGSPLRDHRPSRTP</sequence>
<evidence type="ECO:0000256" key="2">
    <source>
        <dbReference type="ARBA" id="ARBA00023272"/>
    </source>
</evidence>
<dbReference type="Gene3D" id="6.10.250.1050">
    <property type="match status" value="1"/>
</dbReference>
<name>A0ABN9ZHD8_PIPNA</name>
<feature type="region of interest" description="Disordered" evidence="3">
    <location>
        <begin position="1"/>
        <end position="154"/>
    </location>
</feature>
<dbReference type="Proteomes" id="UP001314169">
    <property type="component" value="Chromosome 16"/>
</dbReference>